<dbReference type="GO" id="GO:0003899">
    <property type="term" value="F:DNA-directed RNA polymerase activity"/>
    <property type="evidence" value="ECO:0007669"/>
    <property type="project" value="InterPro"/>
</dbReference>
<gene>
    <name evidence="7" type="primary">priL</name>
    <name evidence="9" type="ORF">ENV17_04620</name>
</gene>
<protein>
    <recommendedName>
        <fullName evidence="7">DNA primase large subunit PriL</fullName>
    </recommendedName>
</protein>
<feature type="binding site" evidence="7">
    <location>
        <position position="316"/>
    </location>
    <ligand>
        <name>[4Fe-4S] cluster</name>
        <dbReference type="ChEBI" id="CHEBI:49883"/>
    </ligand>
</feature>
<evidence type="ECO:0000256" key="2">
    <source>
        <dbReference type="ARBA" id="ARBA00022515"/>
    </source>
</evidence>
<dbReference type="GO" id="GO:0006269">
    <property type="term" value="P:DNA replication, synthesis of primer"/>
    <property type="evidence" value="ECO:0007669"/>
    <property type="project" value="UniProtKB-UniRule"/>
</dbReference>
<organism evidence="9">
    <name type="scientific">Thermofilum pendens</name>
    <dbReference type="NCBI Taxonomy" id="2269"/>
    <lineage>
        <taxon>Archaea</taxon>
        <taxon>Thermoproteota</taxon>
        <taxon>Thermoprotei</taxon>
        <taxon>Thermofilales</taxon>
        <taxon>Thermofilaceae</taxon>
        <taxon>Thermofilum</taxon>
    </lineage>
</organism>
<dbReference type="InterPro" id="IPR023642">
    <property type="entry name" value="DNA_primase_lsu_PriL"/>
</dbReference>
<evidence type="ECO:0000256" key="5">
    <source>
        <dbReference type="ARBA" id="ARBA00023004"/>
    </source>
</evidence>
<comment type="cofactor">
    <cofactor evidence="7">
        <name>[4Fe-4S] cluster</name>
        <dbReference type="ChEBI" id="CHEBI:49883"/>
    </cofactor>
    <text evidence="7">Binds 1 [4Fe-4S] cluster.</text>
</comment>
<keyword evidence="4 7" id="KW-0479">Metal-binding</keyword>
<keyword evidence="5 7" id="KW-0408">Iron</keyword>
<comment type="function">
    <text evidence="7">Regulatory subunit of DNA primase, an RNA polymerase that catalyzes the synthesis of short RNA molecules used as primers for DNA polymerase during DNA replication. Stabilizes and modulates the activity of the small subunit, increasing the rate of DNA synthesis, and conferring RNA synthesis capability. The DNA polymerase activity may enable DNA primase to also catalyze primer extension after primer synthesis. May also play a role in DNA repair.</text>
</comment>
<evidence type="ECO:0000256" key="7">
    <source>
        <dbReference type="HAMAP-Rule" id="MF_00701"/>
    </source>
</evidence>
<dbReference type="PANTHER" id="PTHR10537">
    <property type="entry name" value="DNA PRIMASE LARGE SUBUNIT"/>
    <property type="match status" value="1"/>
</dbReference>
<dbReference type="CDD" id="cd06560">
    <property type="entry name" value="PriL"/>
    <property type="match status" value="1"/>
</dbReference>
<evidence type="ECO:0000313" key="9">
    <source>
        <dbReference type="EMBL" id="HGI43648.1"/>
    </source>
</evidence>
<comment type="similarity">
    <text evidence="7">Belongs to the eukaryotic-type primase large subunit family.</text>
</comment>
<dbReference type="GO" id="GO:1990077">
    <property type="term" value="C:primosome complex"/>
    <property type="evidence" value="ECO:0007669"/>
    <property type="project" value="UniProtKB-KW"/>
</dbReference>
<sequence length="354" mass="41041">MSAAQFRVVLTPEDLSHYPFVPEALSSLKDLELTLEELAYTPLGNLILEKARERLLKVVNGERFSLPEEDHMLEVAVFYTTLLILAGIGDDRLTEKFSTLYSKAVHEFLLKDLEKGFREKLLYIAVRALGWDVCSSDSNLLIHFKDFVFSQPEFTGEWKLSNRVLERGYVRISWRELARLLETGVKKHVASLVQRAEISGKIPEGVYRVVEEVSRAWSARQEDVRSVTREISSKRGEEALPPCIRELLHQQLSGKNLPHSARFALASFLLNIGFSVEETLEVFRRSPDFREDVARYQVEHIAGLRGSRVKYLPYKCDNMRSYGLCRWMCEGVKHPLQYFYRTLRGRRIKVRELW</sequence>
<dbReference type="SUPFAM" id="SSF140914">
    <property type="entry name" value="PriB N-terminal domain-like"/>
    <property type="match status" value="1"/>
</dbReference>
<reference evidence="9" key="1">
    <citation type="journal article" date="2020" name="mSystems">
        <title>Genome- and Community-Level Interaction Insights into Carbon Utilization and Element Cycling Functions of Hydrothermarchaeota in Hydrothermal Sediment.</title>
        <authorList>
            <person name="Zhou Z."/>
            <person name="Liu Y."/>
            <person name="Xu W."/>
            <person name="Pan J."/>
            <person name="Luo Z.H."/>
            <person name="Li M."/>
        </authorList>
    </citation>
    <scope>NUCLEOTIDE SEQUENCE [LARGE SCALE GENOMIC DNA]</scope>
    <source>
        <strain evidence="9">SpSt-735</strain>
    </source>
</reference>
<proteinExistence type="inferred from homology"/>
<keyword evidence="1 7" id="KW-0004">4Fe-4S</keyword>
<keyword evidence="2 7" id="KW-0639">Primosome</keyword>
<dbReference type="Pfam" id="PF04104">
    <property type="entry name" value="DNA_primase_lrg"/>
    <property type="match status" value="1"/>
</dbReference>
<dbReference type="GO" id="GO:0051539">
    <property type="term" value="F:4 iron, 4 sulfur cluster binding"/>
    <property type="evidence" value="ECO:0007669"/>
    <property type="project" value="UniProtKB-UniRule"/>
</dbReference>
<evidence type="ECO:0000256" key="4">
    <source>
        <dbReference type="ARBA" id="ARBA00022723"/>
    </source>
</evidence>
<name>A0A7C4FDY2_THEPE</name>
<evidence type="ECO:0000256" key="3">
    <source>
        <dbReference type="ARBA" id="ARBA00022705"/>
    </source>
</evidence>
<evidence type="ECO:0000256" key="1">
    <source>
        <dbReference type="ARBA" id="ARBA00022485"/>
    </source>
</evidence>
<dbReference type="AlphaFoldDB" id="A0A7C4FDY2"/>
<dbReference type="HAMAP" id="MF_00701">
    <property type="entry name" value="DNA_primase_lrg_arc"/>
    <property type="match status" value="1"/>
</dbReference>
<feature type="binding site" evidence="7">
    <location>
        <position position="329"/>
    </location>
    <ligand>
        <name>[4Fe-4S] cluster</name>
        <dbReference type="ChEBI" id="CHEBI:49883"/>
    </ligand>
</feature>
<keyword evidence="6 7" id="KW-0411">Iron-sulfur</keyword>
<dbReference type="GO" id="GO:0046872">
    <property type="term" value="F:metal ion binding"/>
    <property type="evidence" value="ECO:0007669"/>
    <property type="project" value="UniProtKB-KW"/>
</dbReference>
<dbReference type="PANTHER" id="PTHR10537:SF3">
    <property type="entry name" value="DNA PRIMASE LARGE SUBUNIT"/>
    <property type="match status" value="1"/>
</dbReference>
<comment type="caution">
    <text evidence="9">The sequence shown here is derived from an EMBL/GenBank/DDBJ whole genome shotgun (WGS) entry which is preliminary data.</text>
</comment>
<accession>A0A7C4FDY2</accession>
<feature type="domain" description="DNA primase large subunit C-terminal" evidence="8">
    <location>
        <begin position="237"/>
        <end position="325"/>
    </location>
</feature>
<dbReference type="InterPro" id="IPR058560">
    <property type="entry name" value="DNA_primase_C"/>
</dbReference>
<keyword evidence="3 7" id="KW-0235">DNA replication</keyword>
<evidence type="ECO:0000259" key="8">
    <source>
        <dbReference type="Pfam" id="PF04104"/>
    </source>
</evidence>
<dbReference type="InterPro" id="IPR007238">
    <property type="entry name" value="DNA_primase_lsu_euk/arc"/>
</dbReference>
<comment type="subunit">
    <text evidence="7">Heterodimer of a small subunit (PriS) and a large subunit (PriL).</text>
</comment>
<feature type="binding site" evidence="7">
    <location>
        <position position="243"/>
    </location>
    <ligand>
        <name>[4Fe-4S] cluster</name>
        <dbReference type="ChEBI" id="CHEBI:49883"/>
    </ligand>
</feature>
<dbReference type="EMBL" id="DTFI01000111">
    <property type="protein sequence ID" value="HGI43648.1"/>
    <property type="molecule type" value="Genomic_DNA"/>
</dbReference>
<feature type="binding site" evidence="7">
    <location>
        <position position="325"/>
    </location>
    <ligand>
        <name>[4Fe-4S] cluster</name>
        <dbReference type="ChEBI" id="CHEBI:49883"/>
    </ligand>
</feature>
<evidence type="ECO:0000256" key="6">
    <source>
        <dbReference type="ARBA" id="ARBA00023014"/>
    </source>
</evidence>
<dbReference type="GO" id="GO:0006270">
    <property type="term" value="P:DNA replication initiation"/>
    <property type="evidence" value="ECO:0007669"/>
    <property type="project" value="TreeGrafter"/>
</dbReference>